<dbReference type="CDD" id="cd11029">
    <property type="entry name" value="CYP107-like"/>
    <property type="match status" value="1"/>
</dbReference>
<dbReference type="Proteomes" id="UP000067689">
    <property type="component" value="Chromosome"/>
</dbReference>
<dbReference type="STRING" id="2041.AERYTH_15880"/>
<accession>Q5Y9H2</accession>
<dbReference type="Pfam" id="PF00067">
    <property type="entry name" value="p450"/>
    <property type="match status" value="1"/>
</dbReference>
<evidence type="ECO:0000256" key="4">
    <source>
        <dbReference type="ARBA" id="ARBA00023002"/>
    </source>
</evidence>
<keyword evidence="10" id="KW-1185">Reference proteome</keyword>
<evidence type="ECO:0000313" key="8">
    <source>
        <dbReference type="EMBL" id="AAU93799.1"/>
    </source>
</evidence>
<evidence type="ECO:0000256" key="5">
    <source>
        <dbReference type="ARBA" id="ARBA00023004"/>
    </source>
</evidence>
<evidence type="ECO:0000256" key="2">
    <source>
        <dbReference type="ARBA" id="ARBA00022617"/>
    </source>
</evidence>
<dbReference type="PATRIC" id="fig|2041.4.peg.3318"/>
<dbReference type="InterPro" id="IPR002397">
    <property type="entry name" value="Cyt_P450_B"/>
</dbReference>
<dbReference type="GO" id="GO:0005506">
    <property type="term" value="F:iron ion binding"/>
    <property type="evidence" value="ECO:0007669"/>
    <property type="project" value="InterPro"/>
</dbReference>
<dbReference type="FunFam" id="1.10.630.10:FF:000018">
    <property type="entry name" value="Cytochrome P450 monooxygenase"/>
    <property type="match status" value="1"/>
</dbReference>
<dbReference type="EMBL" id="CP011502">
    <property type="protein sequence ID" value="ALX06070.1"/>
    <property type="molecule type" value="Genomic_DNA"/>
</dbReference>
<evidence type="ECO:0000313" key="9">
    <source>
        <dbReference type="EMBL" id="ALX06070.1"/>
    </source>
</evidence>
<dbReference type="InterPro" id="IPR017972">
    <property type="entry name" value="Cyt_P450_CS"/>
</dbReference>
<dbReference type="EMBL" id="AY623658">
    <property type="protein sequence ID" value="AAU93799.1"/>
    <property type="molecule type" value="Genomic_DNA"/>
</dbReference>
<dbReference type="PROSITE" id="PS00086">
    <property type="entry name" value="CYTOCHROME_P450"/>
    <property type="match status" value="1"/>
</dbReference>
<comment type="similarity">
    <text evidence="1 7">Belongs to the cytochrome P450 family.</text>
</comment>
<reference evidence="9 10" key="1">
    <citation type="journal article" date="1991" name="Int. J. Syst. Bacteriol.">
        <title>Description of the erythromycin-producing bacterium Arthrobacter sp. strain NRRL B-3381 as Aeromicrobium erythreum gen. nov., sp. nov.</title>
        <authorList>
            <person name="Miller E.S."/>
            <person name="Woese C.R."/>
            <person name="Brenner S."/>
        </authorList>
    </citation>
    <scope>NUCLEOTIDE SEQUENCE [LARGE SCALE GENOMIC DNA]</scope>
    <source>
        <strain evidence="9 10">AR18</strain>
    </source>
</reference>
<dbReference type="PANTHER" id="PTHR46696">
    <property type="entry name" value="P450, PUTATIVE (EUROFUNG)-RELATED"/>
    <property type="match status" value="1"/>
</dbReference>
<dbReference type="GO" id="GO:0016705">
    <property type="term" value="F:oxidoreductase activity, acting on paired donors, with incorporation or reduction of molecular oxygen"/>
    <property type="evidence" value="ECO:0007669"/>
    <property type="project" value="InterPro"/>
</dbReference>
<sequence length="406" mass="45283">MTALPEVPDLDSDAFHVDWYDTYAQLRERRPVTPVRFFGQDAWLVTGYEQARTALTDLRLSSDPKAQYPDVDVDFPAYLGFSDRAKHYFVNNMGTSDPPSHTRLRKLVAREFTARRVMAMRPRVQQIVDGLLDTMAETPDADVVASFAHPLPIQVICELLGVEEGRRSDFGRWSAEILIMDPERAEARGAAAEEVVDFMLDLVERRRAAPGDDLLSALIQARDVDEARLSQDELVSVALVLLLAGYEASVSLIGIGSYLMLRHREQLDVLKADPTLWPNAVEEVLRLYAPPETTTRFAAQDVEIDGVSIPAYSMVLVAGAAANRDPARFPDPDRFDVRRDTKGHLTFGHGIHHCLGRPLAMLEGEVALRSLFERFPDVHATDLDAVAFRRSLLLRGIDSLPVRLGG</sequence>
<keyword evidence="2 7" id="KW-0349">Heme</keyword>
<dbReference type="AlphaFoldDB" id="Q5Y9H2"/>
<reference evidence="9" key="5">
    <citation type="submission" date="2016-01" db="EMBL/GenBank/DDBJ databases">
        <authorList>
            <person name="McClelland M."/>
            <person name="Jain A."/>
            <person name="Saraogi P."/>
            <person name="Mendelson R."/>
            <person name="Westerman R."/>
            <person name="SanMiguel P."/>
            <person name="Csonka L."/>
        </authorList>
    </citation>
    <scope>NUCLEOTIDE SEQUENCE</scope>
    <source>
        <strain evidence="9">AR18</strain>
    </source>
</reference>
<keyword evidence="6 7" id="KW-0503">Monooxygenase</keyword>
<keyword evidence="3 7" id="KW-0479">Metal-binding</keyword>
<dbReference type="PANTHER" id="PTHR46696:SF1">
    <property type="entry name" value="CYTOCHROME P450 YJIB-RELATED"/>
    <property type="match status" value="1"/>
</dbReference>
<reference evidence="8" key="3">
    <citation type="submission" date="2005-02" db="EMBL/GenBank/DDBJ databases">
        <authorList>
            <person name="Brikun I.A."/>
            <person name="Reeves A.R."/>
            <person name="Weber J.M."/>
        </authorList>
    </citation>
    <scope>NUCLEOTIDE SEQUENCE</scope>
</reference>
<dbReference type="RefSeq" id="WP_067860662.1">
    <property type="nucleotide sequence ID" value="NZ_CP011502.1"/>
</dbReference>
<dbReference type="Gene3D" id="1.10.630.10">
    <property type="entry name" value="Cytochrome P450"/>
    <property type="match status" value="1"/>
</dbReference>
<evidence type="ECO:0000256" key="3">
    <source>
        <dbReference type="ARBA" id="ARBA00022723"/>
    </source>
</evidence>
<dbReference type="KEGG" id="aer:AERYTH_15880"/>
<evidence type="ECO:0000256" key="1">
    <source>
        <dbReference type="ARBA" id="ARBA00010617"/>
    </source>
</evidence>
<dbReference type="PRINTS" id="PR00359">
    <property type="entry name" value="BP450"/>
</dbReference>
<evidence type="ECO:0000256" key="6">
    <source>
        <dbReference type="ARBA" id="ARBA00023033"/>
    </source>
</evidence>
<dbReference type="InterPro" id="IPR036396">
    <property type="entry name" value="Cyt_P450_sf"/>
</dbReference>
<dbReference type="GO" id="GO:0020037">
    <property type="term" value="F:heme binding"/>
    <property type="evidence" value="ECO:0007669"/>
    <property type="project" value="InterPro"/>
</dbReference>
<protein>
    <submittedName>
        <fullName evidence="8">Cytochrome P450 oxidoreductase</fullName>
    </submittedName>
    <submittedName>
        <fullName evidence="9">EryF 6-deoxyerythronolide B hydroxylase</fullName>
    </submittedName>
</protein>
<dbReference type="InterPro" id="IPR001128">
    <property type="entry name" value="Cyt_P450"/>
</dbReference>
<name>Q5Y9H2_9ACTN</name>
<organism evidence="8">
    <name type="scientific">Aeromicrobium erythreum</name>
    <dbReference type="NCBI Taxonomy" id="2041"/>
    <lineage>
        <taxon>Bacteria</taxon>
        <taxon>Bacillati</taxon>
        <taxon>Actinomycetota</taxon>
        <taxon>Actinomycetes</taxon>
        <taxon>Propionibacteriales</taxon>
        <taxon>Nocardioidaceae</taxon>
        <taxon>Aeromicrobium</taxon>
    </lineage>
</organism>
<dbReference type="SUPFAM" id="SSF48264">
    <property type="entry name" value="Cytochrome P450"/>
    <property type="match status" value="1"/>
</dbReference>
<evidence type="ECO:0000313" key="10">
    <source>
        <dbReference type="Proteomes" id="UP000067689"/>
    </source>
</evidence>
<keyword evidence="5 7" id="KW-0408">Iron</keyword>
<reference evidence="8" key="2">
    <citation type="journal article" date="2004" name="J. Ind. Microbiol. Biotechnol.">
        <title>The erythromycin biosynthetic gene cluster of Aeromicrobium erythreum.</title>
        <authorList>
            <person name="Brikun I.A."/>
            <person name="Reeves A.R."/>
            <person name="Cernota W.H."/>
            <person name="Luu M.B."/>
            <person name="Weber J.M."/>
        </authorList>
    </citation>
    <scope>NUCLEOTIDE SEQUENCE</scope>
</reference>
<evidence type="ECO:0000256" key="7">
    <source>
        <dbReference type="RuleBase" id="RU000461"/>
    </source>
</evidence>
<dbReference type="GO" id="GO:0004497">
    <property type="term" value="F:monooxygenase activity"/>
    <property type="evidence" value="ECO:0007669"/>
    <property type="project" value="UniProtKB-KW"/>
</dbReference>
<reference evidence="9" key="4">
    <citation type="journal article" date="2016" name="Genome Announc.">
        <title>Genome Sequence of Aeromicrobium erythreum NRRL B-3381, an Erythromycin-Producing Bacterium of the Nocardioidaceae.</title>
        <authorList>
            <person name="Harrell E.A."/>
            <person name="Miller E.S."/>
        </authorList>
    </citation>
    <scope>NUCLEOTIDE SEQUENCE</scope>
    <source>
        <strain evidence="9">AR18</strain>
    </source>
</reference>
<proteinExistence type="inferred from homology"/>
<gene>
    <name evidence="8" type="primary">eryF</name>
    <name evidence="9" type="ORF">AERYTH_15880</name>
</gene>
<keyword evidence="4 7" id="KW-0560">Oxidoreductase</keyword>